<evidence type="ECO:0000313" key="3">
    <source>
        <dbReference type="EMBL" id="BBO89413.1"/>
    </source>
</evidence>
<protein>
    <recommendedName>
        <fullName evidence="2">ABC transporter domain-containing protein</fullName>
    </recommendedName>
</protein>
<dbReference type="SUPFAM" id="SSF52540">
    <property type="entry name" value="P-loop containing nucleoside triphosphate hydrolases"/>
    <property type="match status" value="1"/>
</dbReference>
<name>A0A5K8A9N5_9BACT</name>
<dbReference type="Gene3D" id="3.40.50.300">
    <property type="entry name" value="P-loop containing nucleotide triphosphate hydrolases"/>
    <property type="match status" value="1"/>
</dbReference>
<accession>A0A5K8A9N5</accession>
<dbReference type="InterPro" id="IPR027417">
    <property type="entry name" value="P-loop_NTPase"/>
</dbReference>
<evidence type="ECO:0000256" key="1">
    <source>
        <dbReference type="ARBA" id="ARBA00022448"/>
    </source>
</evidence>
<dbReference type="PANTHER" id="PTHR42781">
    <property type="entry name" value="SPERMIDINE/PUTRESCINE IMPORT ATP-BINDING PROTEIN POTA"/>
    <property type="match status" value="1"/>
</dbReference>
<reference evidence="3 4" key="1">
    <citation type="submission" date="2019-11" db="EMBL/GenBank/DDBJ databases">
        <title>Comparative genomics of hydrocarbon-degrading Desulfosarcina strains.</title>
        <authorList>
            <person name="Watanabe M."/>
            <person name="Kojima H."/>
            <person name="Fukui M."/>
        </authorList>
    </citation>
    <scope>NUCLEOTIDE SEQUENCE [LARGE SCALE GENOMIC DNA]</scope>
    <source>
        <strain evidence="4">oXyS1</strain>
    </source>
</reference>
<gene>
    <name evidence="3" type="ORF">DSCOOX_25930</name>
</gene>
<dbReference type="GO" id="GO:0016887">
    <property type="term" value="F:ATP hydrolysis activity"/>
    <property type="evidence" value="ECO:0007669"/>
    <property type="project" value="InterPro"/>
</dbReference>
<dbReference type="AlphaFoldDB" id="A0A5K8A9N5"/>
<keyword evidence="1" id="KW-0813">Transport</keyword>
<sequence>MTAPQLDIQSLNLSLGKFSLRNINLSCEKGEYHILLGPTGSGKTSLMKCILGFYRITKGKIFSKDKNTRVFEK</sequence>
<dbReference type="InterPro" id="IPR003439">
    <property type="entry name" value="ABC_transporter-like_ATP-bd"/>
</dbReference>
<dbReference type="Pfam" id="PF00005">
    <property type="entry name" value="ABC_tran"/>
    <property type="match status" value="1"/>
</dbReference>
<dbReference type="PANTHER" id="PTHR42781:SF4">
    <property type="entry name" value="SPERMIDINE_PUTRESCINE IMPORT ATP-BINDING PROTEIN POTA"/>
    <property type="match status" value="1"/>
</dbReference>
<dbReference type="RefSeq" id="WP_155310616.1">
    <property type="nucleotide sequence ID" value="NZ_AP021879.1"/>
</dbReference>
<dbReference type="InterPro" id="IPR050093">
    <property type="entry name" value="ABC_SmlMolc_Importer"/>
</dbReference>
<evidence type="ECO:0000259" key="2">
    <source>
        <dbReference type="Pfam" id="PF00005"/>
    </source>
</evidence>
<evidence type="ECO:0000313" key="4">
    <source>
        <dbReference type="Proteomes" id="UP000422108"/>
    </source>
</evidence>
<dbReference type="GO" id="GO:0005524">
    <property type="term" value="F:ATP binding"/>
    <property type="evidence" value="ECO:0007669"/>
    <property type="project" value="InterPro"/>
</dbReference>
<feature type="domain" description="ABC transporter" evidence="2">
    <location>
        <begin position="20"/>
        <end position="67"/>
    </location>
</feature>
<dbReference type="EMBL" id="AP021879">
    <property type="protein sequence ID" value="BBO89413.1"/>
    <property type="molecule type" value="Genomic_DNA"/>
</dbReference>
<keyword evidence="4" id="KW-1185">Reference proteome</keyword>
<proteinExistence type="predicted"/>
<dbReference type="Proteomes" id="UP000422108">
    <property type="component" value="Chromosome"/>
</dbReference>
<organism evidence="3 4">
    <name type="scientific">Desulfosarcina ovata subsp. ovata</name>
    <dbReference type="NCBI Taxonomy" id="2752305"/>
    <lineage>
        <taxon>Bacteria</taxon>
        <taxon>Pseudomonadati</taxon>
        <taxon>Thermodesulfobacteriota</taxon>
        <taxon>Desulfobacteria</taxon>
        <taxon>Desulfobacterales</taxon>
        <taxon>Desulfosarcinaceae</taxon>
        <taxon>Desulfosarcina</taxon>
    </lineage>
</organism>